<dbReference type="EMBL" id="CAJNNV010027563">
    <property type="protein sequence ID" value="CAE8620716.1"/>
    <property type="molecule type" value="Genomic_DNA"/>
</dbReference>
<protein>
    <submittedName>
        <fullName evidence="1">Uncharacterized protein</fullName>
    </submittedName>
</protein>
<evidence type="ECO:0000313" key="2">
    <source>
        <dbReference type="Proteomes" id="UP000654075"/>
    </source>
</evidence>
<name>A0A813G7C4_POLGL</name>
<gene>
    <name evidence="1" type="ORF">PGLA1383_LOCUS38256</name>
</gene>
<dbReference type="Gene3D" id="3.40.220.10">
    <property type="entry name" value="Leucine Aminopeptidase, subunit E, domain 1"/>
    <property type="match status" value="1"/>
</dbReference>
<reference evidence="1" key="1">
    <citation type="submission" date="2021-02" db="EMBL/GenBank/DDBJ databases">
        <authorList>
            <person name="Dougan E. K."/>
            <person name="Rhodes N."/>
            <person name="Thang M."/>
            <person name="Chan C."/>
        </authorList>
    </citation>
    <scope>NUCLEOTIDE SEQUENCE</scope>
</reference>
<feature type="non-terminal residue" evidence="1">
    <location>
        <position position="1"/>
    </location>
</feature>
<dbReference type="InterPro" id="IPR043472">
    <property type="entry name" value="Macro_dom-like"/>
</dbReference>
<proteinExistence type="predicted"/>
<organism evidence="1 2">
    <name type="scientific">Polarella glacialis</name>
    <name type="common">Dinoflagellate</name>
    <dbReference type="NCBI Taxonomy" id="89957"/>
    <lineage>
        <taxon>Eukaryota</taxon>
        <taxon>Sar</taxon>
        <taxon>Alveolata</taxon>
        <taxon>Dinophyceae</taxon>
        <taxon>Suessiales</taxon>
        <taxon>Suessiaceae</taxon>
        <taxon>Polarella</taxon>
    </lineage>
</organism>
<dbReference type="Proteomes" id="UP000654075">
    <property type="component" value="Unassembled WGS sequence"/>
</dbReference>
<keyword evidence="2" id="KW-1185">Reference proteome</keyword>
<dbReference type="OrthoDB" id="6133115at2759"/>
<sequence>VRRSFLDASGHGSGGAAFESIALPNLGGGIYGYEPRNSRLLETTEHEGECGWGVNMSRSMVEEAVEALLQIESSTPNYTLRKISFVDSNRQAVDAFHDALTEVAHRWLPERKLTTAPQWWGQHTRRLVVLPAAPNFFWKRFKVKFKKRHGVKKRERHNYIGNVKPWLWRAQRVQQPPPLMVYQQSGEVAPRELQLKARPYYFRGVSHWLFPSRRGGFHGMRRSARGQWVGVLQQYRLREHVRPRL</sequence>
<accession>A0A813G7C4</accession>
<dbReference type="AlphaFoldDB" id="A0A813G7C4"/>
<comment type="caution">
    <text evidence="1">The sequence shown here is derived from an EMBL/GenBank/DDBJ whole genome shotgun (WGS) entry which is preliminary data.</text>
</comment>
<evidence type="ECO:0000313" key="1">
    <source>
        <dbReference type="EMBL" id="CAE8620716.1"/>
    </source>
</evidence>